<comment type="similarity">
    <text evidence="3">Belongs to the HAD-like hydrolase superfamily. CbbY/CbbZ/Gph/YieH family.</text>
</comment>
<dbReference type="KEGG" id="llh:I41_15500"/>
<protein>
    <recommendedName>
        <fullName evidence="4">phosphoglycolate phosphatase</fullName>
        <ecNumber evidence="4">3.1.3.18</ecNumber>
    </recommendedName>
</protein>
<dbReference type="GO" id="GO:0005829">
    <property type="term" value="C:cytosol"/>
    <property type="evidence" value="ECO:0007669"/>
    <property type="project" value="TreeGrafter"/>
</dbReference>
<evidence type="ECO:0000256" key="4">
    <source>
        <dbReference type="ARBA" id="ARBA00013078"/>
    </source>
</evidence>
<dbReference type="Gene3D" id="1.10.150.240">
    <property type="entry name" value="Putative phosphatase, domain 2"/>
    <property type="match status" value="1"/>
</dbReference>
<dbReference type="RefSeq" id="WP_145431952.1">
    <property type="nucleotide sequence ID" value="NZ_CP036339.1"/>
</dbReference>
<organism evidence="5 6">
    <name type="scientific">Lacipirellula limnantheis</name>
    <dbReference type="NCBI Taxonomy" id="2528024"/>
    <lineage>
        <taxon>Bacteria</taxon>
        <taxon>Pseudomonadati</taxon>
        <taxon>Planctomycetota</taxon>
        <taxon>Planctomycetia</taxon>
        <taxon>Pirellulales</taxon>
        <taxon>Lacipirellulaceae</taxon>
        <taxon>Lacipirellula</taxon>
    </lineage>
</organism>
<dbReference type="EMBL" id="CP036339">
    <property type="protein sequence ID" value="QDT72375.1"/>
    <property type="molecule type" value="Genomic_DNA"/>
</dbReference>
<evidence type="ECO:0000256" key="2">
    <source>
        <dbReference type="ARBA" id="ARBA00004818"/>
    </source>
</evidence>
<dbReference type="GO" id="GO:0006281">
    <property type="term" value="P:DNA repair"/>
    <property type="evidence" value="ECO:0007669"/>
    <property type="project" value="TreeGrafter"/>
</dbReference>
<dbReference type="InterPro" id="IPR050155">
    <property type="entry name" value="HAD-like_hydrolase_sf"/>
</dbReference>
<dbReference type="PANTHER" id="PTHR43434">
    <property type="entry name" value="PHOSPHOGLYCOLATE PHOSPHATASE"/>
    <property type="match status" value="1"/>
</dbReference>
<dbReference type="SFLD" id="SFLDG01129">
    <property type="entry name" value="C1.5:_HAD__Beta-PGM__Phosphata"/>
    <property type="match status" value="1"/>
</dbReference>
<accession>A0A517TVG9</accession>
<dbReference type="InterPro" id="IPR023214">
    <property type="entry name" value="HAD_sf"/>
</dbReference>
<dbReference type="OrthoDB" id="9781769at2"/>
<dbReference type="InterPro" id="IPR036412">
    <property type="entry name" value="HAD-like_sf"/>
</dbReference>
<dbReference type="Proteomes" id="UP000317909">
    <property type="component" value="Chromosome"/>
</dbReference>
<dbReference type="EC" id="3.1.3.18" evidence="4"/>
<dbReference type="AlphaFoldDB" id="A0A517TVG9"/>
<keyword evidence="6" id="KW-1185">Reference proteome</keyword>
<comment type="catalytic activity">
    <reaction evidence="1">
        <text>2-phosphoglycolate + H2O = glycolate + phosphate</text>
        <dbReference type="Rhea" id="RHEA:14369"/>
        <dbReference type="ChEBI" id="CHEBI:15377"/>
        <dbReference type="ChEBI" id="CHEBI:29805"/>
        <dbReference type="ChEBI" id="CHEBI:43474"/>
        <dbReference type="ChEBI" id="CHEBI:58033"/>
        <dbReference type="EC" id="3.1.3.18"/>
    </reaction>
</comment>
<evidence type="ECO:0000256" key="3">
    <source>
        <dbReference type="ARBA" id="ARBA00006171"/>
    </source>
</evidence>
<dbReference type="SUPFAM" id="SSF56784">
    <property type="entry name" value="HAD-like"/>
    <property type="match status" value="1"/>
</dbReference>
<evidence type="ECO:0000313" key="5">
    <source>
        <dbReference type="EMBL" id="QDT72375.1"/>
    </source>
</evidence>
<dbReference type="InterPro" id="IPR023198">
    <property type="entry name" value="PGP-like_dom2"/>
</dbReference>
<reference evidence="5 6" key="1">
    <citation type="submission" date="2019-02" db="EMBL/GenBank/DDBJ databases">
        <title>Deep-cultivation of Planctomycetes and their phenomic and genomic characterization uncovers novel biology.</title>
        <authorList>
            <person name="Wiegand S."/>
            <person name="Jogler M."/>
            <person name="Boedeker C."/>
            <person name="Pinto D."/>
            <person name="Vollmers J."/>
            <person name="Rivas-Marin E."/>
            <person name="Kohn T."/>
            <person name="Peeters S.H."/>
            <person name="Heuer A."/>
            <person name="Rast P."/>
            <person name="Oberbeckmann S."/>
            <person name="Bunk B."/>
            <person name="Jeske O."/>
            <person name="Meyerdierks A."/>
            <person name="Storesund J.E."/>
            <person name="Kallscheuer N."/>
            <person name="Luecker S."/>
            <person name="Lage O.M."/>
            <person name="Pohl T."/>
            <person name="Merkel B.J."/>
            <person name="Hornburger P."/>
            <person name="Mueller R.-W."/>
            <person name="Bruemmer F."/>
            <person name="Labrenz M."/>
            <person name="Spormann A.M."/>
            <person name="Op den Camp H."/>
            <person name="Overmann J."/>
            <person name="Amann R."/>
            <person name="Jetten M.S.M."/>
            <person name="Mascher T."/>
            <person name="Medema M.H."/>
            <person name="Devos D.P."/>
            <person name="Kaster A.-K."/>
            <person name="Ovreas L."/>
            <person name="Rohde M."/>
            <person name="Galperin M.Y."/>
            <person name="Jogler C."/>
        </authorList>
    </citation>
    <scope>NUCLEOTIDE SEQUENCE [LARGE SCALE GENOMIC DNA]</scope>
    <source>
        <strain evidence="5 6">I41</strain>
    </source>
</reference>
<dbReference type="Gene3D" id="3.40.50.1000">
    <property type="entry name" value="HAD superfamily/HAD-like"/>
    <property type="match status" value="1"/>
</dbReference>
<dbReference type="SFLD" id="SFLDS00003">
    <property type="entry name" value="Haloacid_Dehalogenase"/>
    <property type="match status" value="1"/>
</dbReference>
<name>A0A517TVG9_9BACT</name>
<keyword evidence="5" id="KW-0378">Hydrolase</keyword>
<dbReference type="PANTHER" id="PTHR43434:SF1">
    <property type="entry name" value="PHOSPHOGLYCOLATE PHOSPHATASE"/>
    <property type="match status" value="1"/>
</dbReference>
<dbReference type="Pfam" id="PF12710">
    <property type="entry name" value="HAD"/>
    <property type="match status" value="1"/>
</dbReference>
<proteinExistence type="inferred from homology"/>
<evidence type="ECO:0000313" key="6">
    <source>
        <dbReference type="Proteomes" id="UP000317909"/>
    </source>
</evidence>
<sequence>MYAILFDIDGTLVSTGGAGQLAFAETFAAEFGVEELSGKVPFAGRSDRAIAGDLMRVHGVDPHEENWQRFRAGYLQRLPSALQRKTGRVLPGVIELLDQLAAAGHPLVGLLTGNIREGADHKLQHYGLADRFDFGGFGDVSHERSEIAAAALAEAQRLAREEYSPASRLEICELAGAMVIGDTIHDVSCARAIGAFAVAVPTGGATREELAAAQPDLLLDDLSDARPLLAEIERAMGG</sequence>
<dbReference type="GO" id="GO:0008967">
    <property type="term" value="F:phosphoglycolate phosphatase activity"/>
    <property type="evidence" value="ECO:0007669"/>
    <property type="project" value="UniProtKB-EC"/>
</dbReference>
<gene>
    <name evidence="5" type="primary">gph_1</name>
    <name evidence="5" type="ORF">I41_15500</name>
</gene>
<evidence type="ECO:0000256" key="1">
    <source>
        <dbReference type="ARBA" id="ARBA00000830"/>
    </source>
</evidence>
<comment type="pathway">
    <text evidence="2">Organic acid metabolism; glycolate biosynthesis; glycolate from 2-phosphoglycolate: step 1/1.</text>
</comment>